<reference evidence="2 3" key="1">
    <citation type="submission" date="2024-04" db="EMBL/GenBank/DDBJ databases">
        <title>Dissimilatory iodate-reducing microorganisms contribute to the enrichment of iodine in groundwater.</title>
        <authorList>
            <person name="Jiang Z."/>
        </authorList>
    </citation>
    <scope>NUCLEOTIDE SEQUENCE [LARGE SCALE GENOMIC DNA]</scope>
    <source>
        <strain evidence="2 3">NCP973</strain>
        <plasmid evidence="2 3">unnamed1</plasmid>
    </source>
</reference>
<feature type="region of interest" description="Disordered" evidence="1">
    <location>
        <begin position="263"/>
        <end position="288"/>
    </location>
</feature>
<geneLocation type="plasmid" evidence="2 3">
    <name>unnamed1</name>
</geneLocation>
<feature type="compositionally biased region" description="Low complexity" evidence="1">
    <location>
        <begin position="270"/>
        <end position="286"/>
    </location>
</feature>
<keyword evidence="2" id="KW-0614">Plasmid</keyword>
<dbReference type="Proteomes" id="UP001479520">
    <property type="component" value="Plasmid unnamed1"/>
</dbReference>
<protein>
    <submittedName>
        <fullName evidence="2">Hydrolase or metal-binding protein</fullName>
    </submittedName>
</protein>
<name>A0ABZ2XMS5_9RHOO</name>
<evidence type="ECO:0000313" key="2">
    <source>
        <dbReference type="EMBL" id="WZJ23242.1"/>
    </source>
</evidence>
<dbReference type="EMBL" id="CP151407">
    <property type="protein sequence ID" value="WZJ23242.1"/>
    <property type="molecule type" value="Genomic_DNA"/>
</dbReference>
<accession>A0ABZ2XMS5</accession>
<dbReference type="InterPro" id="IPR043991">
    <property type="entry name" value="Gp3-like"/>
</dbReference>
<evidence type="ECO:0000313" key="3">
    <source>
        <dbReference type="Proteomes" id="UP001479520"/>
    </source>
</evidence>
<keyword evidence="3" id="KW-1185">Reference proteome</keyword>
<organism evidence="2 3">
    <name type="scientific">Azonexus hydrophilus</name>
    <dbReference type="NCBI Taxonomy" id="418702"/>
    <lineage>
        <taxon>Bacteria</taxon>
        <taxon>Pseudomonadati</taxon>
        <taxon>Pseudomonadota</taxon>
        <taxon>Betaproteobacteria</taxon>
        <taxon>Rhodocyclales</taxon>
        <taxon>Azonexaceae</taxon>
        <taxon>Azonexus</taxon>
    </lineage>
</organism>
<sequence>MIKNLAITIPTLGAIRLGEVAVDAKGRRLPVRLNHFMITGLFRGKDQKWVKHPMHTSVANEAKVPEDKVTEIPIRLMFNNESLNIRSRYEAYDEGRLVCAGNGETARRRSGENITDCKCPGAEFCEFGKTKRCDLFGRLNVQIEGQDDPFSSFILRTKSVNSVNALTAKINNMAAFFGNRLVGLPLKLKLRQKATAESYWTPFWFADIVLATDIFSAAKAVDDYEKKLAQAGISQAAYEQTVLAGFDNGPFEESFGDLGAEMSFDEDAPAEGPQAEEPAAQQEGAEVTVEKAFSETADDLETDVAPSGLAGLRAFLENQQLAPSEPAVPLAAAALPEEEEALA</sequence>
<dbReference type="RefSeq" id="WP_341744581.1">
    <property type="nucleotide sequence ID" value="NZ_CP151407.1"/>
</dbReference>
<proteinExistence type="predicted"/>
<gene>
    <name evidence="2" type="ORF">AADV58_17690</name>
</gene>
<evidence type="ECO:0000256" key="1">
    <source>
        <dbReference type="SAM" id="MobiDB-lite"/>
    </source>
</evidence>
<dbReference type="GO" id="GO:0016787">
    <property type="term" value="F:hydrolase activity"/>
    <property type="evidence" value="ECO:0007669"/>
    <property type="project" value="UniProtKB-KW"/>
</dbReference>
<dbReference type="Pfam" id="PF18897">
    <property type="entry name" value="Gp3-like"/>
    <property type="match status" value="1"/>
</dbReference>
<keyword evidence="2" id="KW-0378">Hydrolase</keyword>